<dbReference type="VEuPathDB" id="TriTrypDB:TvY486_1002160"/>
<sequence>MDVEMYFAARANETVEEYRRIIQLQRDEIEQLQRRCSELLHERGLMRAAAAEDVRRFCVEQQRRQVLLQHGCAGGGAPRSTVAPEGSIPIDALLQFLHQYSSGIVSVVENGKRKRGREASASTCGTSGLLHQQNPRHRIVTRQRCRQWDDDVEEALQVGAEQQERLLCANGRC</sequence>
<proteinExistence type="predicted"/>
<name>G0U5L2_TRYVY</name>
<dbReference type="EMBL" id="HE573026">
    <property type="protein sequence ID" value="CCC51163.1"/>
    <property type="molecule type" value="Genomic_DNA"/>
</dbReference>
<gene>
    <name evidence="2" type="ORF">TVY486_1002160</name>
</gene>
<dbReference type="OMA" id="LHERSMM"/>
<feature type="coiled-coil region" evidence="1">
    <location>
        <begin position="8"/>
        <end position="42"/>
    </location>
</feature>
<keyword evidence="1" id="KW-0175">Coiled coil</keyword>
<reference evidence="2" key="1">
    <citation type="journal article" date="2012" name="Proc. Natl. Acad. Sci. U.S.A.">
        <title>Antigenic diversity is generated by distinct evolutionary mechanisms in African trypanosome species.</title>
        <authorList>
            <person name="Jackson A.P."/>
            <person name="Berry A."/>
            <person name="Aslett M."/>
            <person name="Allison H.C."/>
            <person name="Burton P."/>
            <person name="Vavrova-Anderson J."/>
            <person name="Brown R."/>
            <person name="Browne H."/>
            <person name="Corton N."/>
            <person name="Hauser H."/>
            <person name="Gamble J."/>
            <person name="Gilderthorp R."/>
            <person name="Marcello L."/>
            <person name="McQuillan J."/>
            <person name="Otto T.D."/>
            <person name="Quail M.A."/>
            <person name="Sanders M.J."/>
            <person name="van Tonder A."/>
            <person name="Ginger M.L."/>
            <person name="Field M.C."/>
            <person name="Barry J.D."/>
            <person name="Hertz-Fowler C."/>
            <person name="Berriman M."/>
        </authorList>
    </citation>
    <scope>NUCLEOTIDE SEQUENCE</scope>
    <source>
        <strain evidence="2">Y486</strain>
    </source>
</reference>
<protein>
    <submittedName>
        <fullName evidence="2">Uncharacterized protein</fullName>
    </submittedName>
</protein>
<evidence type="ECO:0000313" key="2">
    <source>
        <dbReference type="EMBL" id="CCC51163.1"/>
    </source>
</evidence>
<organism evidence="2">
    <name type="scientific">Trypanosoma vivax (strain Y486)</name>
    <dbReference type="NCBI Taxonomy" id="1055687"/>
    <lineage>
        <taxon>Eukaryota</taxon>
        <taxon>Discoba</taxon>
        <taxon>Euglenozoa</taxon>
        <taxon>Kinetoplastea</taxon>
        <taxon>Metakinetoplastina</taxon>
        <taxon>Trypanosomatida</taxon>
        <taxon>Trypanosomatidae</taxon>
        <taxon>Trypanosoma</taxon>
        <taxon>Duttonella</taxon>
    </lineage>
</organism>
<dbReference type="AlphaFoldDB" id="G0U5L2"/>
<accession>G0U5L2</accession>
<evidence type="ECO:0000256" key="1">
    <source>
        <dbReference type="SAM" id="Coils"/>
    </source>
</evidence>